<sequence length="117" mass="13163">MEAVKNVDAYIKKFPADIQERLRAIRTIIKNTAPDAKEMISYGMPAYKLNGKPLVYFAGYKNHIGFYATPNGHAAFQKELSAYKQGKGSVQFPLTEPLPSDLIKKIVVFRINDVTNK</sequence>
<dbReference type="AlphaFoldDB" id="A0A2D0NAH3"/>
<reference evidence="2 3" key="1">
    <citation type="submission" date="2017-10" db="EMBL/GenBank/DDBJ databases">
        <title>The draft genome sequence of Lewinella nigricans NBRC 102662.</title>
        <authorList>
            <person name="Wang K."/>
        </authorList>
    </citation>
    <scope>NUCLEOTIDE SEQUENCE [LARGE SCALE GENOMIC DNA]</scope>
    <source>
        <strain evidence="2 3">NBRC 102662</strain>
    </source>
</reference>
<accession>A0A2D0NAH3</accession>
<proteinExistence type="predicted"/>
<dbReference type="SUPFAM" id="SSF159888">
    <property type="entry name" value="YdhG-like"/>
    <property type="match status" value="1"/>
</dbReference>
<dbReference type="Gene3D" id="3.90.1150.200">
    <property type="match status" value="1"/>
</dbReference>
<evidence type="ECO:0000313" key="2">
    <source>
        <dbReference type="EMBL" id="PHN04773.1"/>
    </source>
</evidence>
<dbReference type="InterPro" id="IPR014922">
    <property type="entry name" value="YdhG-like"/>
</dbReference>
<evidence type="ECO:0000259" key="1">
    <source>
        <dbReference type="Pfam" id="PF08818"/>
    </source>
</evidence>
<dbReference type="Proteomes" id="UP000223913">
    <property type="component" value="Unassembled WGS sequence"/>
</dbReference>
<dbReference type="Pfam" id="PF08818">
    <property type="entry name" value="DUF1801"/>
    <property type="match status" value="1"/>
</dbReference>
<comment type="caution">
    <text evidence="2">The sequence shown here is derived from an EMBL/GenBank/DDBJ whole genome shotgun (WGS) entry which is preliminary data.</text>
</comment>
<gene>
    <name evidence="2" type="ORF">CRP01_19880</name>
</gene>
<keyword evidence="3" id="KW-1185">Reference proteome</keyword>
<organism evidence="2 3">
    <name type="scientific">Flavilitoribacter nigricans (strain ATCC 23147 / DSM 23189 / NBRC 102662 / NCIMB 1420 / SS-2)</name>
    <name type="common">Lewinella nigricans</name>
    <dbReference type="NCBI Taxonomy" id="1122177"/>
    <lineage>
        <taxon>Bacteria</taxon>
        <taxon>Pseudomonadati</taxon>
        <taxon>Bacteroidota</taxon>
        <taxon>Saprospiria</taxon>
        <taxon>Saprospirales</taxon>
        <taxon>Lewinellaceae</taxon>
        <taxon>Flavilitoribacter</taxon>
    </lineage>
</organism>
<dbReference type="OrthoDB" id="115213at2"/>
<name>A0A2D0NAH3_FLAN2</name>
<feature type="domain" description="YdhG-like" evidence="1">
    <location>
        <begin position="19"/>
        <end position="110"/>
    </location>
</feature>
<protein>
    <recommendedName>
        <fullName evidence="1">YdhG-like domain-containing protein</fullName>
    </recommendedName>
</protein>
<dbReference type="EMBL" id="PDUD01000024">
    <property type="protein sequence ID" value="PHN04773.1"/>
    <property type="molecule type" value="Genomic_DNA"/>
</dbReference>
<dbReference type="RefSeq" id="WP_099151831.1">
    <property type="nucleotide sequence ID" value="NZ_PDUD01000024.1"/>
</dbReference>
<evidence type="ECO:0000313" key="3">
    <source>
        <dbReference type="Proteomes" id="UP000223913"/>
    </source>
</evidence>